<evidence type="ECO:0000313" key="2">
    <source>
        <dbReference type="Proteomes" id="UP000650628"/>
    </source>
</evidence>
<dbReference type="RefSeq" id="WP_203952487.1">
    <property type="nucleotide sequence ID" value="NZ_BOOO01000009.1"/>
</dbReference>
<dbReference type="SUPFAM" id="SSF56112">
    <property type="entry name" value="Protein kinase-like (PK-like)"/>
    <property type="match status" value="1"/>
</dbReference>
<dbReference type="Proteomes" id="UP000650628">
    <property type="component" value="Unassembled WGS sequence"/>
</dbReference>
<dbReference type="EMBL" id="BOOO01000009">
    <property type="protein sequence ID" value="GII28438.1"/>
    <property type="molecule type" value="Genomic_DNA"/>
</dbReference>
<dbReference type="AlphaFoldDB" id="A0A8J3TL62"/>
<organism evidence="1 2">
    <name type="scientific">Planotetraspora mira</name>
    <dbReference type="NCBI Taxonomy" id="58121"/>
    <lineage>
        <taxon>Bacteria</taxon>
        <taxon>Bacillati</taxon>
        <taxon>Actinomycetota</taxon>
        <taxon>Actinomycetes</taxon>
        <taxon>Streptosporangiales</taxon>
        <taxon>Streptosporangiaceae</taxon>
        <taxon>Planotetraspora</taxon>
    </lineage>
</organism>
<gene>
    <name evidence="1" type="ORF">Pmi06nite_18800</name>
</gene>
<comment type="caution">
    <text evidence="1">The sequence shown here is derived from an EMBL/GenBank/DDBJ whole genome shotgun (WGS) entry which is preliminary data.</text>
</comment>
<dbReference type="InterPro" id="IPR011009">
    <property type="entry name" value="Kinase-like_dom_sf"/>
</dbReference>
<proteinExistence type="predicted"/>
<evidence type="ECO:0008006" key="3">
    <source>
        <dbReference type="Google" id="ProtNLM"/>
    </source>
</evidence>
<sequence length="398" mass="42734">MPPIIGASAERMDTTAATGKCECGAATGSGSIPGMDAILRAASDLLGGALFDPVDLGGSARSTVLRCRTAAGGSVIVKSYSNEPEGLRSFASEAAGLSLQLAGPELLGVDADVPLLVMSDLGHASTLADVLLGDDPEAAREGLLAWARGLGRLAAESVDRRADLARLWAHYDKGIPSWEDEPWIEQNAADLLMSLEQAEVAVLPGLAEELAEIGRAVRKEYPAFTPGDTCPDNNLLTTDGLRLIDFEGACFQSVFLTAAYCRMPFSTCWCVFRLPSGLAEEIEDAFRMEIVAAYPELTEDAVWETGMRRALAVWTVDVTVALLSSALTEDKPLHRTRRPVPTMRQLLQHRWEMASTVEEFPALARTMQLLLREVAGAWEVAPLPGYPAFRDRGAGFGN</sequence>
<accession>A0A8J3TL62</accession>
<evidence type="ECO:0000313" key="1">
    <source>
        <dbReference type="EMBL" id="GII28438.1"/>
    </source>
</evidence>
<name>A0A8J3TL62_9ACTN</name>
<reference evidence="1 2" key="1">
    <citation type="submission" date="2021-01" db="EMBL/GenBank/DDBJ databases">
        <title>Whole genome shotgun sequence of Planotetraspora mira NBRC 15435.</title>
        <authorList>
            <person name="Komaki H."/>
            <person name="Tamura T."/>
        </authorList>
    </citation>
    <scope>NUCLEOTIDE SEQUENCE [LARGE SCALE GENOMIC DNA]</scope>
    <source>
        <strain evidence="1 2">NBRC 15435</strain>
    </source>
</reference>
<keyword evidence="2" id="KW-1185">Reference proteome</keyword>
<protein>
    <recommendedName>
        <fullName evidence="3">Aminoglycoside phosphotransferase domain-containing protein</fullName>
    </recommendedName>
</protein>